<gene>
    <name evidence="1" type="ORF">CTOB1V02_LOCUS5115</name>
</gene>
<dbReference type="AlphaFoldDB" id="A0A7R8WEB5"/>
<dbReference type="InterPro" id="IPR013785">
    <property type="entry name" value="Aldolase_TIM"/>
</dbReference>
<dbReference type="Gene3D" id="3.20.20.70">
    <property type="entry name" value="Aldolase class I"/>
    <property type="match status" value="1"/>
</dbReference>
<proteinExistence type="predicted"/>
<organism evidence="1">
    <name type="scientific">Cyprideis torosa</name>
    <dbReference type="NCBI Taxonomy" id="163714"/>
    <lineage>
        <taxon>Eukaryota</taxon>
        <taxon>Metazoa</taxon>
        <taxon>Ecdysozoa</taxon>
        <taxon>Arthropoda</taxon>
        <taxon>Crustacea</taxon>
        <taxon>Oligostraca</taxon>
        <taxon>Ostracoda</taxon>
        <taxon>Podocopa</taxon>
        <taxon>Podocopida</taxon>
        <taxon>Cytherocopina</taxon>
        <taxon>Cytheroidea</taxon>
        <taxon>Cytherideidae</taxon>
        <taxon>Cyprideis</taxon>
    </lineage>
</organism>
<dbReference type="OrthoDB" id="41905at2759"/>
<dbReference type="EMBL" id="OB661069">
    <property type="protein sequence ID" value="CAD7227206.1"/>
    <property type="molecule type" value="Genomic_DNA"/>
</dbReference>
<name>A0A7R8WEB5_9CRUS</name>
<protein>
    <submittedName>
        <fullName evidence="1">Uncharacterized protein</fullName>
    </submittedName>
</protein>
<evidence type="ECO:0000313" key="1">
    <source>
        <dbReference type="EMBL" id="CAD7227206.1"/>
    </source>
</evidence>
<dbReference type="SUPFAM" id="SSF51445">
    <property type="entry name" value="(Trans)glycosidases"/>
    <property type="match status" value="1"/>
</dbReference>
<dbReference type="InterPro" id="IPR017853">
    <property type="entry name" value="GH"/>
</dbReference>
<reference evidence="1" key="1">
    <citation type="submission" date="2020-11" db="EMBL/GenBank/DDBJ databases">
        <authorList>
            <person name="Tran Van P."/>
        </authorList>
    </citation>
    <scope>NUCLEOTIDE SEQUENCE</scope>
</reference>
<accession>A0A7R8WEB5</accession>
<sequence length="786" mass="88657">MVFRSGLLFIGVFVVYYHAELNTEAGNKNDLLSQRLVDGSHLSFLLFGNGSYEISVNSTEGTWSLPSGDTYFYVDGVKYSLEEGNLILSAGPSEKKSGSDILGHFNYLTMEFTAGPVVIEAMIRQYPSSNTLIFTQRYQDGALGTSMGDKNAVASAFPSFRIQDGQTADIGFHSWGGGFSGQLQETSDRFQRGTTKINDGENGGPLVLFDRSGSALVISFASSFTASNLFHDHVRETVDFGVKGTVDSIPLGFTVDTIFHLCRRGINSAVMEWGHKLMTLHGKERTNAESDFTANYLGYYTDNGAYYYYNTEEGMNYEETVKAVVQHCKENQIPIRYFQLDSWWYFKDITKGMVNWTAMPEIFPNGLRELHEAIQMPILAHNRWFSPETTYASQNGGKYDFVIEKENYKAITADQRFWEDLLTDAPLWGLTTYEQDWLDRIYQDMDVTHTNISIVEDWLSHMNSAAARQNLNIQYCMALPRYTLHSLLASQVTQIRVSQDYLVNFWNWLIGRTSLLAHALGLVPFKDTFISQQTRAALNGCENFLYEPFKDECVRAVFPDMHLVISVLSAGPVAPGDRIGEFDRSLIMKSCNSDGLLLKPDKPATAIDSSFWYRAYGNGTGPNGEVWSTYVAYPELNNRYEILFVGQLRDPYVISRQELNLPEGEDLYYCVFPTEVCAKFSAEVNTLTLNTTDAVNFYVVYFPVYFDFNQQRVFILGELSKVVPLSRQRLVGLTRTAEALEISLTGAPGEDVEIHFYSDPLGSYVATCRIPARGRITLSYPTLQCR</sequence>